<reference evidence="1" key="2">
    <citation type="journal article" date="2015" name="Fish Shellfish Immunol.">
        <title>Early steps in the European eel (Anguilla anguilla)-Vibrio vulnificus interaction in the gills: Role of the RtxA13 toxin.</title>
        <authorList>
            <person name="Callol A."/>
            <person name="Pajuelo D."/>
            <person name="Ebbesson L."/>
            <person name="Teles M."/>
            <person name="MacKenzie S."/>
            <person name="Amaro C."/>
        </authorList>
    </citation>
    <scope>NUCLEOTIDE SEQUENCE</scope>
</reference>
<accession>A0A0E9TL11</accession>
<protein>
    <submittedName>
        <fullName evidence="1">Uncharacterized protein</fullName>
    </submittedName>
</protein>
<dbReference type="EMBL" id="GBXM01054311">
    <property type="protein sequence ID" value="JAH54266.1"/>
    <property type="molecule type" value="Transcribed_RNA"/>
</dbReference>
<evidence type="ECO:0000313" key="1">
    <source>
        <dbReference type="EMBL" id="JAH54266.1"/>
    </source>
</evidence>
<sequence>MVQITVQAPLCCHIQHKYSRSIMCDCFLSPEADQTMYLFRVKVPQHAHSTKDTH</sequence>
<proteinExistence type="predicted"/>
<name>A0A0E9TL11_ANGAN</name>
<dbReference type="AlphaFoldDB" id="A0A0E9TL11"/>
<reference evidence="1" key="1">
    <citation type="submission" date="2014-11" db="EMBL/GenBank/DDBJ databases">
        <authorList>
            <person name="Amaro Gonzalez C."/>
        </authorList>
    </citation>
    <scope>NUCLEOTIDE SEQUENCE</scope>
</reference>
<organism evidence="1">
    <name type="scientific">Anguilla anguilla</name>
    <name type="common">European freshwater eel</name>
    <name type="synonym">Muraena anguilla</name>
    <dbReference type="NCBI Taxonomy" id="7936"/>
    <lineage>
        <taxon>Eukaryota</taxon>
        <taxon>Metazoa</taxon>
        <taxon>Chordata</taxon>
        <taxon>Craniata</taxon>
        <taxon>Vertebrata</taxon>
        <taxon>Euteleostomi</taxon>
        <taxon>Actinopterygii</taxon>
        <taxon>Neopterygii</taxon>
        <taxon>Teleostei</taxon>
        <taxon>Anguilliformes</taxon>
        <taxon>Anguillidae</taxon>
        <taxon>Anguilla</taxon>
    </lineage>
</organism>